<evidence type="ECO:0000256" key="5">
    <source>
        <dbReference type="ARBA" id="ARBA00022989"/>
    </source>
</evidence>
<sequence length="296" mass="33906">MIPVLFSIGKLQVSSYGVFLALGILFGVFLIWRLCRAWDLDEEKSLDLALLTFFGGLLGARIYYVFLNLPYFISSPLNLILIHKAPGLFFWGGILGGWLTLYYFANRFKMDFWLLADIALVGVLGGMIFSDLGCFLGGCNIGIPSKAFFAVTMVGSIGKRWPVQVIESLFLIFSLMKIWSEALRFHQRGKIAGLGFIYIGAIKLILDPVREDHSGRAFSLVFILLGLTIYYRVTKQSPVIQFKLLRKFLDRFIKEPDFRKRIVQSLYKYCYNQKTAISWKLKNLKKILRRSNVKFS</sequence>
<evidence type="ECO:0000256" key="7">
    <source>
        <dbReference type="SAM" id="Phobius"/>
    </source>
</evidence>
<keyword evidence="3" id="KW-0808">Transferase</keyword>
<feature type="transmembrane region" description="Helical" evidence="7">
    <location>
        <begin position="13"/>
        <end position="34"/>
    </location>
</feature>
<proteinExistence type="inferred from homology"/>
<evidence type="ECO:0000256" key="1">
    <source>
        <dbReference type="ARBA" id="ARBA00007150"/>
    </source>
</evidence>
<organism evidence="8 9">
    <name type="scientific">Candidatus Daviesbacteria bacterium RIFCSPHIGHO2_01_FULL_41_23</name>
    <dbReference type="NCBI Taxonomy" id="1797764"/>
    <lineage>
        <taxon>Bacteria</taxon>
        <taxon>Candidatus Daviesiibacteriota</taxon>
    </lineage>
</organism>
<accession>A0A1F5ISI6</accession>
<dbReference type="PANTHER" id="PTHR30589">
    <property type="entry name" value="PROLIPOPROTEIN DIACYLGLYCERYL TRANSFERASE"/>
    <property type="match status" value="1"/>
</dbReference>
<feature type="transmembrane region" description="Helical" evidence="7">
    <location>
        <begin position="46"/>
        <end position="67"/>
    </location>
</feature>
<keyword evidence="2" id="KW-1003">Cell membrane</keyword>
<evidence type="ECO:0000256" key="6">
    <source>
        <dbReference type="ARBA" id="ARBA00023136"/>
    </source>
</evidence>
<keyword evidence="5 7" id="KW-1133">Transmembrane helix</keyword>
<keyword evidence="4 7" id="KW-0812">Transmembrane</keyword>
<evidence type="ECO:0000313" key="8">
    <source>
        <dbReference type="EMBL" id="OGE19338.1"/>
    </source>
</evidence>
<dbReference type="GO" id="GO:0008961">
    <property type="term" value="F:phosphatidylglycerol-prolipoprotein diacylglyceryl transferase activity"/>
    <property type="evidence" value="ECO:0007669"/>
    <property type="project" value="InterPro"/>
</dbReference>
<evidence type="ECO:0000313" key="9">
    <source>
        <dbReference type="Proteomes" id="UP000176336"/>
    </source>
</evidence>
<dbReference type="GO" id="GO:0005886">
    <property type="term" value="C:plasma membrane"/>
    <property type="evidence" value="ECO:0007669"/>
    <property type="project" value="InterPro"/>
</dbReference>
<comment type="similarity">
    <text evidence="1">Belongs to the Lgt family.</text>
</comment>
<dbReference type="InterPro" id="IPR001640">
    <property type="entry name" value="Lgt"/>
</dbReference>
<protein>
    <recommendedName>
        <fullName evidence="10">Phosphatidylglycerol--prolipoprotein diacylglyceryl transferase</fullName>
    </recommendedName>
</protein>
<dbReference type="GO" id="GO:0042158">
    <property type="term" value="P:lipoprotein biosynthetic process"/>
    <property type="evidence" value="ECO:0007669"/>
    <property type="project" value="InterPro"/>
</dbReference>
<dbReference type="Proteomes" id="UP000176336">
    <property type="component" value="Unassembled WGS sequence"/>
</dbReference>
<comment type="caution">
    <text evidence="8">The sequence shown here is derived from an EMBL/GenBank/DDBJ whole genome shotgun (WGS) entry which is preliminary data.</text>
</comment>
<evidence type="ECO:0008006" key="10">
    <source>
        <dbReference type="Google" id="ProtNLM"/>
    </source>
</evidence>
<dbReference type="Pfam" id="PF01790">
    <property type="entry name" value="LGT"/>
    <property type="match status" value="1"/>
</dbReference>
<feature type="transmembrane region" description="Helical" evidence="7">
    <location>
        <begin position="191"/>
        <end position="209"/>
    </location>
</feature>
<evidence type="ECO:0000256" key="3">
    <source>
        <dbReference type="ARBA" id="ARBA00022679"/>
    </source>
</evidence>
<reference evidence="8 9" key="1">
    <citation type="journal article" date="2016" name="Nat. Commun.">
        <title>Thousands of microbial genomes shed light on interconnected biogeochemical processes in an aquifer system.</title>
        <authorList>
            <person name="Anantharaman K."/>
            <person name="Brown C.T."/>
            <person name="Hug L.A."/>
            <person name="Sharon I."/>
            <person name="Castelle C.J."/>
            <person name="Probst A.J."/>
            <person name="Thomas B.C."/>
            <person name="Singh A."/>
            <person name="Wilkins M.J."/>
            <person name="Karaoz U."/>
            <person name="Brodie E.L."/>
            <person name="Williams K.H."/>
            <person name="Hubbard S.S."/>
            <person name="Banfield J.F."/>
        </authorList>
    </citation>
    <scope>NUCLEOTIDE SEQUENCE [LARGE SCALE GENOMIC DNA]</scope>
</reference>
<evidence type="ECO:0000256" key="2">
    <source>
        <dbReference type="ARBA" id="ARBA00022475"/>
    </source>
</evidence>
<evidence type="ECO:0000256" key="4">
    <source>
        <dbReference type="ARBA" id="ARBA00022692"/>
    </source>
</evidence>
<dbReference type="AlphaFoldDB" id="A0A1F5ISI6"/>
<name>A0A1F5ISI6_9BACT</name>
<gene>
    <name evidence="8" type="ORF">A2871_00615</name>
</gene>
<feature type="transmembrane region" description="Helical" evidence="7">
    <location>
        <begin position="215"/>
        <end position="233"/>
    </location>
</feature>
<feature type="transmembrane region" description="Helical" evidence="7">
    <location>
        <begin position="87"/>
        <end position="105"/>
    </location>
</feature>
<dbReference type="EMBL" id="MFCR01000003">
    <property type="protein sequence ID" value="OGE19338.1"/>
    <property type="molecule type" value="Genomic_DNA"/>
</dbReference>
<keyword evidence="6 7" id="KW-0472">Membrane</keyword>
<dbReference type="PANTHER" id="PTHR30589:SF0">
    <property type="entry name" value="PHOSPHATIDYLGLYCEROL--PROLIPOPROTEIN DIACYLGLYCERYL TRANSFERASE"/>
    <property type="match status" value="1"/>
</dbReference>